<sequence>MAPIRVGLIGLSSVSTGGIGAGEWGIQHLNSIQSSPHFELVAICNSTIESAQRAIKFHNLSSSVKPYGSAEDIARDPNVDLVSVVVHVDKHYDLAKRVLQQKKNILIEFPATTSATRTAELTALARDMGVQAFIGSQGRSDPAIRKLKELVDDKVIGDVVCSTSMGHLPMAVSEGWPQSQSGFLDFDSSLSRNNIVLGHVLDCFISVLGSFETVQAVLKTQEKTTQLIDDQGKFVDPSYEVTSASTMFIQGVVEGGAAASMQLRSSTTSVDGLGQRWIISGTEGEIIFTAGPGFLNFGLPDEKIMVKKWKEEAKEVNFAREEGDYYGKAGLVSTNTLRLYEAIAKGEANAYTTIEQSLKTQELVERIKNGAVRI</sequence>
<gene>
    <name evidence="3" type="ORF">G7Z17_g680</name>
</gene>
<dbReference type="Proteomes" id="UP000722485">
    <property type="component" value="Unassembled WGS sequence"/>
</dbReference>
<protein>
    <recommendedName>
        <fullName evidence="5">Gfo/Idh/MocA-like oxidoreductase N-terminal domain-containing protein</fullName>
    </recommendedName>
</protein>
<dbReference type="Pfam" id="PF01408">
    <property type="entry name" value="GFO_IDH_MocA"/>
    <property type="match status" value="1"/>
</dbReference>
<reference evidence="3" key="1">
    <citation type="submission" date="2020-03" db="EMBL/GenBank/DDBJ databases">
        <title>Draft Genome Sequence of Cylindrodendrum hubeiense.</title>
        <authorList>
            <person name="Buettner E."/>
            <person name="Kellner H."/>
        </authorList>
    </citation>
    <scope>NUCLEOTIDE SEQUENCE</scope>
    <source>
        <strain evidence="3">IHI 201604</strain>
    </source>
</reference>
<comment type="caution">
    <text evidence="3">The sequence shown here is derived from an EMBL/GenBank/DDBJ whole genome shotgun (WGS) entry which is preliminary data.</text>
</comment>
<dbReference type="AlphaFoldDB" id="A0A9P5HKM4"/>
<feature type="domain" description="Gfo/Idh/MocA-like oxidoreductase N-terminal" evidence="1">
    <location>
        <begin position="19"/>
        <end position="135"/>
    </location>
</feature>
<dbReference type="Pfam" id="PF22685">
    <property type="entry name" value="Gal80p_C-like"/>
    <property type="match status" value="1"/>
</dbReference>
<proteinExistence type="predicted"/>
<accession>A0A9P5HKM4</accession>
<dbReference type="InterPro" id="IPR000683">
    <property type="entry name" value="Gfo/Idh/MocA-like_OxRdtase_N"/>
</dbReference>
<evidence type="ECO:0000259" key="2">
    <source>
        <dbReference type="Pfam" id="PF22685"/>
    </source>
</evidence>
<dbReference type="InterPro" id="IPR051317">
    <property type="entry name" value="Gfo/Idh/MocA_oxidoreduct"/>
</dbReference>
<name>A0A9P5HKM4_9HYPO</name>
<dbReference type="EMBL" id="JAANBB010000005">
    <property type="protein sequence ID" value="KAF7557372.1"/>
    <property type="molecule type" value="Genomic_DNA"/>
</dbReference>
<dbReference type="InterPro" id="IPR036291">
    <property type="entry name" value="NAD(P)-bd_dom_sf"/>
</dbReference>
<dbReference type="Gene3D" id="3.40.50.720">
    <property type="entry name" value="NAD(P)-binding Rossmann-like Domain"/>
    <property type="match status" value="1"/>
</dbReference>
<dbReference type="PANTHER" id="PTHR43708">
    <property type="entry name" value="CONSERVED EXPRESSED OXIDOREDUCTASE (EUROFUNG)"/>
    <property type="match status" value="1"/>
</dbReference>
<evidence type="ECO:0000259" key="1">
    <source>
        <dbReference type="Pfam" id="PF01408"/>
    </source>
</evidence>
<dbReference type="Gene3D" id="3.30.360.10">
    <property type="entry name" value="Dihydrodipicolinate Reductase, domain 2"/>
    <property type="match status" value="1"/>
</dbReference>
<evidence type="ECO:0000313" key="4">
    <source>
        <dbReference type="Proteomes" id="UP000722485"/>
    </source>
</evidence>
<dbReference type="SUPFAM" id="SSF51735">
    <property type="entry name" value="NAD(P)-binding Rossmann-fold domains"/>
    <property type="match status" value="1"/>
</dbReference>
<keyword evidence="4" id="KW-1185">Reference proteome</keyword>
<feature type="domain" description="Gal80p-like C-terminal" evidence="2">
    <location>
        <begin position="142"/>
        <end position="289"/>
    </location>
</feature>
<dbReference type="InterPro" id="IPR055080">
    <property type="entry name" value="Gal80p-like_C"/>
</dbReference>
<dbReference type="PANTHER" id="PTHR43708:SF1">
    <property type="entry name" value="GALACTOSE_LACTOSE METABOLISM REGULATORY PROTEIN GAL80"/>
    <property type="match status" value="1"/>
</dbReference>
<evidence type="ECO:0008006" key="5">
    <source>
        <dbReference type="Google" id="ProtNLM"/>
    </source>
</evidence>
<dbReference type="GO" id="GO:0000166">
    <property type="term" value="F:nucleotide binding"/>
    <property type="evidence" value="ECO:0007669"/>
    <property type="project" value="InterPro"/>
</dbReference>
<dbReference type="OrthoDB" id="64915at2759"/>
<evidence type="ECO:0000313" key="3">
    <source>
        <dbReference type="EMBL" id="KAF7557372.1"/>
    </source>
</evidence>
<dbReference type="SUPFAM" id="SSF55347">
    <property type="entry name" value="Glyceraldehyde-3-phosphate dehydrogenase-like, C-terminal domain"/>
    <property type="match status" value="1"/>
</dbReference>
<organism evidence="3 4">
    <name type="scientific">Cylindrodendrum hubeiense</name>
    <dbReference type="NCBI Taxonomy" id="595255"/>
    <lineage>
        <taxon>Eukaryota</taxon>
        <taxon>Fungi</taxon>
        <taxon>Dikarya</taxon>
        <taxon>Ascomycota</taxon>
        <taxon>Pezizomycotina</taxon>
        <taxon>Sordariomycetes</taxon>
        <taxon>Hypocreomycetidae</taxon>
        <taxon>Hypocreales</taxon>
        <taxon>Nectriaceae</taxon>
        <taxon>Cylindrodendrum</taxon>
    </lineage>
</organism>